<evidence type="ECO:0000256" key="7">
    <source>
        <dbReference type="ARBA" id="ARBA00022833"/>
    </source>
</evidence>
<keyword evidence="6" id="KW-0479">Metal-binding</keyword>
<dbReference type="Pfam" id="PF06130">
    <property type="entry name" value="PTAC"/>
    <property type="match status" value="1"/>
</dbReference>
<dbReference type="GO" id="GO:0046872">
    <property type="term" value="F:metal ion binding"/>
    <property type="evidence" value="ECO:0007669"/>
    <property type="project" value="UniProtKB-KW"/>
</dbReference>
<evidence type="ECO:0000313" key="13">
    <source>
        <dbReference type="EMBL" id="RNB91730.1"/>
    </source>
</evidence>
<keyword evidence="7" id="KW-0862">Zinc</keyword>
<evidence type="ECO:0000256" key="3">
    <source>
        <dbReference type="ARBA" id="ARBA00012206"/>
    </source>
</evidence>
<evidence type="ECO:0000256" key="5">
    <source>
        <dbReference type="ARBA" id="ARBA00022679"/>
    </source>
</evidence>
<evidence type="ECO:0000256" key="11">
    <source>
        <dbReference type="ARBA" id="ARBA00033077"/>
    </source>
</evidence>
<comment type="catalytic activity">
    <reaction evidence="12">
        <text>propanoyl-CoA + phosphate = propanoyl phosphate + CoA</text>
        <dbReference type="Rhea" id="RHEA:28046"/>
        <dbReference type="ChEBI" id="CHEBI:43474"/>
        <dbReference type="ChEBI" id="CHEBI:57287"/>
        <dbReference type="ChEBI" id="CHEBI:57392"/>
        <dbReference type="ChEBI" id="CHEBI:58933"/>
        <dbReference type="EC" id="2.3.1.222"/>
    </reaction>
</comment>
<dbReference type="PANTHER" id="PTHR39453:SF1">
    <property type="entry name" value="PHOSPHATE PROPANOYLTRANSFERASE"/>
    <property type="match status" value="1"/>
</dbReference>
<evidence type="ECO:0000256" key="12">
    <source>
        <dbReference type="ARBA" id="ARBA00047589"/>
    </source>
</evidence>
<dbReference type="GO" id="GO:0016747">
    <property type="term" value="F:acyltransferase activity, transferring groups other than amino-acyl groups"/>
    <property type="evidence" value="ECO:0007669"/>
    <property type="project" value="InterPro"/>
</dbReference>
<keyword evidence="8 13" id="KW-0012">Acyltransferase</keyword>
<dbReference type="EMBL" id="RHHQ01000004">
    <property type="protein sequence ID" value="RNB91730.1"/>
    <property type="molecule type" value="Genomic_DNA"/>
</dbReference>
<dbReference type="RefSeq" id="WP_122916393.1">
    <property type="nucleotide sequence ID" value="NZ_RHHQ01000004.1"/>
</dbReference>
<sequence length="261" mass="27864">MAVITEGTLRAMWKRGIPNPFPLAKEEKLTPAAADFLKGRGISVKPLEQKGVSEECNFAEQSLSIVAGVSNRHIHLSQEHVEQLFGQGYMLTQLRPLSQPGQFAANEQVTLVGAKGTISNVRILGPSRGATQVEISRTDGFTLGIHPPVRLSGAIDGTPGVAVIGPKGCVVLEQGVIIAKCHVHMSTDDASTFGVQHGDHLMLLTGGERPVLFPEVAVRVSPQYRLDFHIDLDEANAANLRTGDTVSVAGVNGRLTRGLAR</sequence>
<proteinExistence type="inferred from homology"/>
<comment type="caution">
    <text evidence="13">The sequence shown here is derived from an EMBL/GenBank/DDBJ whole genome shotgun (WGS) entry which is preliminary data.</text>
</comment>
<comment type="similarity">
    <text evidence="2">Belongs to the PduL family.</text>
</comment>
<organism evidence="13 14">
    <name type="scientific">Brevibacillus fluminis</name>
    <dbReference type="NCBI Taxonomy" id="511487"/>
    <lineage>
        <taxon>Bacteria</taxon>
        <taxon>Bacillati</taxon>
        <taxon>Bacillota</taxon>
        <taxon>Bacilli</taxon>
        <taxon>Bacillales</taxon>
        <taxon>Paenibacillaceae</taxon>
        <taxon>Brevibacillus</taxon>
    </lineage>
</organism>
<dbReference type="EC" id="2.3.1.222" evidence="3"/>
<evidence type="ECO:0000256" key="6">
    <source>
        <dbReference type="ARBA" id="ARBA00022723"/>
    </source>
</evidence>
<evidence type="ECO:0000256" key="2">
    <source>
        <dbReference type="ARBA" id="ARBA00007342"/>
    </source>
</evidence>
<name>A0A3M8DU69_9BACL</name>
<keyword evidence="14" id="KW-1185">Reference proteome</keyword>
<reference evidence="13 14" key="1">
    <citation type="submission" date="2018-10" db="EMBL/GenBank/DDBJ databases">
        <title>Phylogenomics of Brevibacillus.</title>
        <authorList>
            <person name="Dunlap C."/>
        </authorList>
    </citation>
    <scope>NUCLEOTIDE SEQUENCE [LARGE SCALE GENOMIC DNA]</scope>
    <source>
        <strain evidence="13 14">JCM 15716</strain>
    </source>
</reference>
<gene>
    <name evidence="13" type="primary">pduL</name>
    <name evidence="13" type="ORF">EDM56_02955</name>
</gene>
<evidence type="ECO:0000256" key="10">
    <source>
        <dbReference type="ARBA" id="ARBA00030939"/>
    </source>
</evidence>
<evidence type="ECO:0000256" key="9">
    <source>
        <dbReference type="ARBA" id="ARBA00030044"/>
    </source>
</evidence>
<evidence type="ECO:0000256" key="8">
    <source>
        <dbReference type="ARBA" id="ARBA00023315"/>
    </source>
</evidence>
<evidence type="ECO:0000313" key="14">
    <source>
        <dbReference type="Proteomes" id="UP000271031"/>
    </source>
</evidence>
<evidence type="ECO:0000256" key="1">
    <source>
        <dbReference type="ARBA" id="ARBA00001947"/>
    </source>
</evidence>
<comment type="cofactor">
    <cofactor evidence="1">
        <name>Zn(2+)</name>
        <dbReference type="ChEBI" id="CHEBI:29105"/>
    </cofactor>
</comment>
<evidence type="ECO:0000256" key="4">
    <source>
        <dbReference type="ARBA" id="ARBA00020837"/>
    </source>
</evidence>
<dbReference type="AlphaFoldDB" id="A0A3M8DU69"/>
<accession>A0A3M8DU69</accession>
<protein>
    <recommendedName>
        <fullName evidence="4">Phosphate propanoyltransferase</fullName>
        <ecNumber evidence="3">2.3.1.222</ecNumber>
    </recommendedName>
    <alternativeName>
        <fullName evidence="10">Phosphate acyltransferase PduL</fullName>
    </alternativeName>
    <alternativeName>
        <fullName evidence="9">Phosphotransacylase PduL</fullName>
    </alternativeName>
    <alternativeName>
        <fullName evidence="11">Propanediol utilization protein PduL</fullName>
    </alternativeName>
</protein>
<dbReference type="NCBIfam" id="NF011652">
    <property type="entry name" value="PRK15070.1"/>
    <property type="match status" value="1"/>
</dbReference>
<keyword evidence="5 13" id="KW-0808">Transferase</keyword>
<dbReference type="Proteomes" id="UP000271031">
    <property type="component" value="Unassembled WGS sequence"/>
</dbReference>
<dbReference type="InterPro" id="IPR008300">
    <property type="entry name" value="PTAC"/>
</dbReference>
<dbReference type="PANTHER" id="PTHR39453">
    <property type="entry name" value="PHOSPHATE PROPANOYLTRANSFERASE"/>
    <property type="match status" value="1"/>
</dbReference>
<dbReference type="OrthoDB" id="9784365at2"/>